<proteinExistence type="predicted"/>
<organism evidence="2 3">
    <name type="scientific">Trichostrongylus colubriformis</name>
    <name type="common">Black scour worm</name>
    <dbReference type="NCBI Taxonomy" id="6319"/>
    <lineage>
        <taxon>Eukaryota</taxon>
        <taxon>Metazoa</taxon>
        <taxon>Ecdysozoa</taxon>
        <taxon>Nematoda</taxon>
        <taxon>Chromadorea</taxon>
        <taxon>Rhabditida</taxon>
        <taxon>Rhabditina</taxon>
        <taxon>Rhabditomorpha</taxon>
        <taxon>Strongyloidea</taxon>
        <taxon>Trichostrongylidae</taxon>
        <taxon>Trichostrongylus</taxon>
    </lineage>
</organism>
<feature type="non-terminal residue" evidence="2">
    <location>
        <position position="176"/>
    </location>
</feature>
<dbReference type="Proteomes" id="UP001331761">
    <property type="component" value="Unassembled WGS sequence"/>
</dbReference>
<reference evidence="2 3" key="1">
    <citation type="submission" date="2019-10" db="EMBL/GenBank/DDBJ databases">
        <title>Assembly and Annotation for the nematode Trichostrongylus colubriformis.</title>
        <authorList>
            <person name="Martin J."/>
        </authorList>
    </citation>
    <scope>NUCLEOTIDE SEQUENCE [LARGE SCALE GENOMIC DNA]</scope>
    <source>
        <strain evidence="2">G859</strain>
        <tissue evidence="2">Whole worm</tissue>
    </source>
</reference>
<sequence>MAPDIFTASKNFPDLGGRNFMKAKSRYHCDEKCERSSKLVRFVMTGEDTLEPPKESERTWWDEEEWKREERSILSADASRHDRRKDLEKTVRTALRELDRMDHEDEVEGSSMDPPEQEEFDQFFNSDLHSDFVFSARQRRRSSAMPLTTENSGTAQDILGTTIALECRSKRDDLQS</sequence>
<dbReference type="EMBL" id="WIXE01003755">
    <property type="protein sequence ID" value="KAK5983663.1"/>
    <property type="molecule type" value="Genomic_DNA"/>
</dbReference>
<keyword evidence="3" id="KW-1185">Reference proteome</keyword>
<comment type="caution">
    <text evidence="2">The sequence shown here is derived from an EMBL/GenBank/DDBJ whole genome shotgun (WGS) entry which is preliminary data.</text>
</comment>
<dbReference type="AlphaFoldDB" id="A0AAN8GDM8"/>
<name>A0AAN8GDM8_TRICO</name>
<feature type="region of interest" description="Disordered" evidence="1">
    <location>
        <begin position="97"/>
        <end position="118"/>
    </location>
</feature>
<gene>
    <name evidence="2" type="ORF">GCK32_010402</name>
</gene>
<evidence type="ECO:0000313" key="3">
    <source>
        <dbReference type="Proteomes" id="UP001331761"/>
    </source>
</evidence>
<evidence type="ECO:0000313" key="2">
    <source>
        <dbReference type="EMBL" id="KAK5983663.1"/>
    </source>
</evidence>
<accession>A0AAN8GDM8</accession>
<evidence type="ECO:0000256" key="1">
    <source>
        <dbReference type="SAM" id="MobiDB-lite"/>
    </source>
</evidence>
<protein>
    <submittedName>
        <fullName evidence="2">Uncharacterized protein</fullName>
    </submittedName>
</protein>